<dbReference type="EMBL" id="CP014579">
    <property type="protein sequence ID" value="ANB76565.1"/>
    <property type="molecule type" value="Genomic_DNA"/>
</dbReference>
<dbReference type="RefSeq" id="WP_063499781.1">
    <property type="nucleotide sequence ID" value="NZ_CP014579.1"/>
</dbReference>
<gene>
    <name evidence="2" type="ORF">AYM40_30705</name>
</gene>
<evidence type="ECO:0000313" key="2">
    <source>
        <dbReference type="EMBL" id="ANB76565.1"/>
    </source>
</evidence>
<dbReference type="KEGG" id="buz:AYM40_30705"/>
<reference evidence="2 3" key="1">
    <citation type="journal article" date="2016" name="Gene">
        <title>PacBio SMRT assembly of a complex multi-replicon genome reveals chlorocatechol degradative operon in a region of genome plasticity.</title>
        <authorList>
            <person name="Ricker N."/>
            <person name="Shen S.Y."/>
            <person name="Goordial J."/>
            <person name="Jin S."/>
            <person name="Fulthorpe R.R."/>
        </authorList>
    </citation>
    <scope>NUCLEOTIDE SEQUENCE [LARGE SCALE GENOMIC DNA]</scope>
    <source>
        <strain evidence="2 3">OLGA172</strain>
    </source>
</reference>
<evidence type="ECO:0000256" key="1">
    <source>
        <dbReference type="SAM" id="Phobius"/>
    </source>
</evidence>
<evidence type="ECO:0000313" key="3">
    <source>
        <dbReference type="Proteomes" id="UP000076852"/>
    </source>
</evidence>
<proteinExistence type="predicted"/>
<accession>A0A160FTN8</accession>
<protein>
    <submittedName>
        <fullName evidence="2">Uncharacterized protein</fullName>
    </submittedName>
</protein>
<organism evidence="2 3">
    <name type="scientific">Paraburkholderia phytofirmans OLGA172</name>
    <dbReference type="NCBI Taxonomy" id="1417228"/>
    <lineage>
        <taxon>Bacteria</taxon>
        <taxon>Pseudomonadati</taxon>
        <taxon>Pseudomonadota</taxon>
        <taxon>Betaproteobacteria</taxon>
        <taxon>Burkholderiales</taxon>
        <taxon>Burkholderiaceae</taxon>
        <taxon>Paraburkholderia</taxon>
    </lineage>
</organism>
<sequence>MSESVGIVMGWFVLAMAPVFVAAHYYLEQMRRKRLRQLDHRHYWPHWRNARHGDAPGESTHAKTI</sequence>
<name>A0A160FTN8_9BURK</name>
<dbReference type="AlphaFoldDB" id="A0A160FTN8"/>
<keyword evidence="1" id="KW-0472">Membrane</keyword>
<dbReference type="STRING" id="1804984.AYM40_30705"/>
<keyword evidence="1" id="KW-0812">Transmembrane</keyword>
<feature type="transmembrane region" description="Helical" evidence="1">
    <location>
        <begin position="6"/>
        <end position="27"/>
    </location>
</feature>
<keyword evidence="1" id="KW-1133">Transmembrane helix</keyword>
<keyword evidence="3" id="KW-1185">Reference proteome</keyword>
<dbReference type="OrthoDB" id="9135074at2"/>
<dbReference type="Proteomes" id="UP000076852">
    <property type="component" value="Chromosome 2"/>
</dbReference>